<organism evidence="2 3">
    <name type="scientific">Pygocentrus nattereri</name>
    <name type="common">Red-bellied piranha</name>
    <dbReference type="NCBI Taxonomy" id="42514"/>
    <lineage>
        <taxon>Eukaryota</taxon>
        <taxon>Metazoa</taxon>
        <taxon>Chordata</taxon>
        <taxon>Craniata</taxon>
        <taxon>Vertebrata</taxon>
        <taxon>Euteleostomi</taxon>
        <taxon>Actinopterygii</taxon>
        <taxon>Neopterygii</taxon>
        <taxon>Teleostei</taxon>
        <taxon>Ostariophysi</taxon>
        <taxon>Characiformes</taxon>
        <taxon>Characoidei</taxon>
        <taxon>Pygocentrus</taxon>
    </lineage>
</organism>
<dbReference type="GO" id="GO:0034394">
    <property type="term" value="P:protein localization to cell surface"/>
    <property type="evidence" value="ECO:0007669"/>
    <property type="project" value="TreeGrafter"/>
</dbReference>
<feature type="compositionally biased region" description="Acidic residues" evidence="1">
    <location>
        <begin position="133"/>
        <end position="170"/>
    </location>
</feature>
<dbReference type="Ensembl" id="ENSPNAT00000017266.2">
    <property type="protein sequence ID" value="ENSPNAP00000010574.2"/>
    <property type="gene ID" value="ENSPNAG00000016143.2"/>
</dbReference>
<dbReference type="GO" id="GO:0043005">
    <property type="term" value="C:neuron projection"/>
    <property type="evidence" value="ECO:0007669"/>
    <property type="project" value="TreeGrafter"/>
</dbReference>
<dbReference type="GO" id="GO:0045202">
    <property type="term" value="C:synapse"/>
    <property type="evidence" value="ECO:0007669"/>
    <property type="project" value="GOC"/>
</dbReference>
<feature type="region of interest" description="Disordered" evidence="1">
    <location>
        <begin position="69"/>
        <end position="88"/>
    </location>
</feature>
<keyword evidence="3" id="KW-1185">Reference proteome</keyword>
<reference evidence="2" key="2">
    <citation type="submission" date="2025-08" db="UniProtKB">
        <authorList>
            <consortium name="Ensembl"/>
        </authorList>
    </citation>
    <scope>IDENTIFICATION</scope>
</reference>
<dbReference type="PANTHER" id="PTHR21723">
    <property type="entry name" value="RESISTANCE TO INHIBITORS OF CHOLINESTERASE PROTEIN 3 RIC3"/>
    <property type="match status" value="1"/>
</dbReference>
<dbReference type="GO" id="GO:0043025">
    <property type="term" value="C:neuronal cell body"/>
    <property type="evidence" value="ECO:0007669"/>
    <property type="project" value="TreeGrafter"/>
</dbReference>
<dbReference type="Proteomes" id="UP001501920">
    <property type="component" value="Chromosome 15"/>
</dbReference>
<feature type="compositionally biased region" description="Acidic residues" evidence="1">
    <location>
        <begin position="304"/>
        <end position="336"/>
    </location>
</feature>
<feature type="compositionally biased region" description="Basic residues" evidence="1">
    <location>
        <begin position="405"/>
        <end position="415"/>
    </location>
</feature>
<reference evidence="2" key="3">
    <citation type="submission" date="2025-09" db="UniProtKB">
        <authorList>
            <consortium name="Ensembl"/>
        </authorList>
    </citation>
    <scope>IDENTIFICATION</scope>
</reference>
<name>A0A3B4CJ87_PYGNA</name>
<dbReference type="STRING" id="42514.ENSPNAP00000010574"/>
<gene>
    <name evidence="2" type="primary">SPARCL1</name>
</gene>
<dbReference type="GO" id="GO:0007271">
    <property type="term" value="P:synaptic transmission, cholinergic"/>
    <property type="evidence" value="ECO:0007669"/>
    <property type="project" value="TreeGrafter"/>
</dbReference>
<evidence type="ECO:0000256" key="1">
    <source>
        <dbReference type="SAM" id="MobiDB-lite"/>
    </source>
</evidence>
<feature type="compositionally biased region" description="Acidic residues" evidence="1">
    <location>
        <begin position="236"/>
        <end position="249"/>
    </location>
</feature>
<accession>A0A3B4CJ87</accession>
<dbReference type="PANTHER" id="PTHR21723:SF5">
    <property type="entry name" value="PROTEIN RIC-3"/>
    <property type="match status" value="1"/>
</dbReference>
<dbReference type="AlphaFoldDB" id="A0A3B4CJ87"/>
<evidence type="ECO:0000313" key="3">
    <source>
        <dbReference type="Proteomes" id="UP001501920"/>
    </source>
</evidence>
<feature type="compositionally biased region" description="Basic and acidic residues" evidence="1">
    <location>
        <begin position="211"/>
        <end position="221"/>
    </location>
</feature>
<feature type="region of interest" description="Disordered" evidence="1">
    <location>
        <begin position="109"/>
        <end position="355"/>
    </location>
</feature>
<evidence type="ECO:0008006" key="4">
    <source>
        <dbReference type="Google" id="ProtNLM"/>
    </source>
</evidence>
<sequence length="415" mass="48868">MADSTIQDMPDYEMAQLQARLRQMEGVRERRVSKAIHPPARSRRSSRRKEERKLRQLRQITRVMLEGRPLEGVSPEVEAEETPYSADWEGYSEETFPKYEVAFRGRRYPSVILEEPDMDIPTAEQIAERMGREEEEDDEEDEEEDDDDDDDEDDYNEQEEEVKEETDEDKADAAENNSTEWKEEGETKQEEDEESEEEDAEEEEEEEDITEEVHEAELIKENDDEDEYDTPQKDQEQEEEDEEEEEVGEDQPCLPHDDEEQGAKSKGARKDRERPSSRRQITFSDHRHVFHYPKGDTVGCKYEGEDEEDTQEEDDEEDEEEEEEEEEDDMEDEDKQDEVQKKVAEREEEDPLIEAERLGFHAEVECDPEEQEINLLDFLLTYQPEATISSNQPATPQTPASGTLRMRHKKPKKKN</sequence>
<protein>
    <recommendedName>
        <fullName evidence="4">Glutamic acid-rich protein-like</fullName>
    </recommendedName>
</protein>
<dbReference type="OMA" id="EMGQPEV"/>
<feature type="compositionally biased region" description="Acidic residues" evidence="1">
    <location>
        <begin position="189"/>
        <end position="210"/>
    </location>
</feature>
<feature type="region of interest" description="Disordered" evidence="1">
    <location>
        <begin position="28"/>
        <end position="55"/>
    </location>
</feature>
<reference evidence="2 3" key="1">
    <citation type="submission" date="2020-10" db="EMBL/GenBank/DDBJ databases">
        <title>Pygocentrus nattereri (red-bellied piranha) genome, fPygNat1, primary haplotype.</title>
        <authorList>
            <person name="Myers G."/>
            <person name="Meyer A."/>
            <person name="Karagic N."/>
            <person name="Pippel M."/>
            <person name="Winkler S."/>
            <person name="Tracey A."/>
            <person name="Wood J."/>
            <person name="Formenti G."/>
            <person name="Howe K."/>
            <person name="Fedrigo O."/>
            <person name="Jarvis E.D."/>
        </authorList>
    </citation>
    <scope>NUCLEOTIDE SEQUENCE [LARGE SCALE GENOMIC DNA]</scope>
</reference>
<feature type="compositionally biased region" description="Polar residues" evidence="1">
    <location>
        <begin position="385"/>
        <end position="401"/>
    </location>
</feature>
<dbReference type="InterPro" id="IPR026160">
    <property type="entry name" value="Ric3"/>
</dbReference>
<proteinExistence type="predicted"/>
<evidence type="ECO:0000313" key="2">
    <source>
        <dbReference type="Ensembl" id="ENSPNAP00000010574.2"/>
    </source>
</evidence>
<feature type="region of interest" description="Disordered" evidence="1">
    <location>
        <begin position="385"/>
        <end position="415"/>
    </location>
</feature>
<dbReference type="OrthoDB" id="8962560at2759"/>
<dbReference type="GeneTree" id="ENSGT00980000201207"/>